<sequence>MAIQLPDPGNGVPEDETGDNEHVMWLKTRANFSDQNNAASRLVGTGTGQIPLAENILAAALGSSPEVFSSTAPASDLDSLQGGDIRTVWRTSAINSPPQLTNNYITVMTIKIGAISNGNSRFQFAWGQNVAGFVWRTSTYTGAWQPWSEPRTDKNTTKDANGFIKAASPIVKVFADKVELNDDAASQDVTFVKNGVGDYTINTVSGLSTDGWYIELPKDINGNPKVAVTLNETDGVISLKCYKRIFSMETFTFVPDLDEPMDVPDGRWIDLRLNEIAADEPIEPLE</sequence>
<name>A0A1G7ATU0_9GAMM</name>
<reference evidence="3 4" key="2">
    <citation type="submission" date="2016-10" db="EMBL/GenBank/DDBJ databases">
        <authorList>
            <person name="de Groot N.N."/>
        </authorList>
    </citation>
    <scope>NUCLEOTIDE SEQUENCE [LARGE SCALE GENOMIC DNA]</scope>
    <source>
        <strain evidence="3 4">DSM 23406</strain>
    </source>
</reference>
<reference evidence="5" key="3">
    <citation type="journal article" date="2019" name="Int. J. Syst. Evol. Microbiol.">
        <title>The Global Catalogue of Microorganisms (GCM) 10K type strain sequencing project: providing services to taxonomists for standard genome sequencing and annotation.</title>
        <authorList>
            <consortium name="The Broad Institute Genomics Platform"/>
            <consortium name="The Broad Institute Genome Sequencing Center for Infectious Disease"/>
            <person name="Wu L."/>
            <person name="Ma J."/>
        </authorList>
    </citation>
    <scope>NUCLEOTIDE SEQUENCE [LARGE SCALE GENOMIC DNA]</scope>
    <source>
        <strain evidence="5">NBRC 103191</strain>
    </source>
</reference>
<evidence type="ECO:0000313" key="5">
    <source>
        <dbReference type="Proteomes" id="UP001156645"/>
    </source>
</evidence>
<reference evidence="2" key="1">
    <citation type="journal article" date="2014" name="Int. J. Syst. Evol. Microbiol.">
        <title>Complete genome of a new Firmicutes species belonging to the dominant human colonic microbiota ('Ruminococcus bicirculans') reveals two chromosomes and a selective capacity to utilize plant glucans.</title>
        <authorList>
            <consortium name="NISC Comparative Sequencing Program"/>
            <person name="Wegmann U."/>
            <person name="Louis P."/>
            <person name="Goesmann A."/>
            <person name="Henrissat B."/>
            <person name="Duncan S.H."/>
            <person name="Flint H.J."/>
        </authorList>
    </citation>
    <scope>NUCLEOTIDE SEQUENCE</scope>
    <source>
        <strain evidence="2">NBRC 103191</strain>
    </source>
</reference>
<protein>
    <recommendedName>
        <fullName evidence="1">Phage tail protein C-terminal domain-containing protein</fullName>
    </recommendedName>
</protein>
<dbReference type="AlphaFoldDB" id="A0A1G7ATU0"/>
<dbReference type="EMBL" id="BSOK01000020">
    <property type="protein sequence ID" value="GLR29011.1"/>
    <property type="molecule type" value="Genomic_DNA"/>
</dbReference>
<reference evidence="2" key="4">
    <citation type="submission" date="2023-01" db="EMBL/GenBank/DDBJ databases">
        <title>Draft genome sequence of Psychrobacter pacificensis strain NBRC 103191.</title>
        <authorList>
            <person name="Sun Q."/>
            <person name="Mori K."/>
        </authorList>
    </citation>
    <scope>NUCLEOTIDE SEQUENCE</scope>
    <source>
        <strain evidence="2">NBRC 103191</strain>
    </source>
</reference>
<accession>A0A1G7ATU0</accession>
<evidence type="ECO:0000313" key="4">
    <source>
        <dbReference type="Proteomes" id="UP000198501"/>
    </source>
</evidence>
<dbReference type="InterPro" id="IPR058008">
    <property type="entry name" value="Gp26_C"/>
</dbReference>
<dbReference type="Proteomes" id="UP001156645">
    <property type="component" value="Unassembled WGS sequence"/>
</dbReference>
<evidence type="ECO:0000313" key="3">
    <source>
        <dbReference type="EMBL" id="SDE17356.1"/>
    </source>
</evidence>
<dbReference type="Pfam" id="PF25670">
    <property type="entry name" value="Phage_tail_C_2"/>
    <property type="match status" value="1"/>
</dbReference>
<dbReference type="EMBL" id="FNAL01000035">
    <property type="protein sequence ID" value="SDE17356.1"/>
    <property type="molecule type" value="Genomic_DNA"/>
</dbReference>
<gene>
    <name evidence="2" type="ORF">GCM10007915_12490</name>
    <name evidence="3" type="ORF">SAMN05660405_02574</name>
</gene>
<dbReference type="Proteomes" id="UP000198501">
    <property type="component" value="Unassembled WGS sequence"/>
</dbReference>
<proteinExistence type="predicted"/>
<evidence type="ECO:0000259" key="1">
    <source>
        <dbReference type="Pfam" id="PF25670"/>
    </source>
</evidence>
<organism evidence="3 4">
    <name type="scientific">Psychrobacter pacificensis</name>
    <dbReference type="NCBI Taxonomy" id="112002"/>
    <lineage>
        <taxon>Bacteria</taxon>
        <taxon>Pseudomonadati</taxon>
        <taxon>Pseudomonadota</taxon>
        <taxon>Gammaproteobacteria</taxon>
        <taxon>Moraxellales</taxon>
        <taxon>Moraxellaceae</taxon>
        <taxon>Psychrobacter</taxon>
    </lineage>
</organism>
<dbReference type="RefSeq" id="WP_093071369.1">
    <property type="nucleotide sequence ID" value="NZ_BSOK01000020.1"/>
</dbReference>
<feature type="domain" description="Phage tail protein C-terminal" evidence="1">
    <location>
        <begin position="155"/>
        <end position="274"/>
    </location>
</feature>
<evidence type="ECO:0000313" key="2">
    <source>
        <dbReference type="EMBL" id="GLR29011.1"/>
    </source>
</evidence>
<keyword evidence="5" id="KW-1185">Reference proteome</keyword>